<comment type="similarity">
    <text evidence="1">Belongs to the eukaryotic initiation factor 4G family.</text>
</comment>
<dbReference type="EMBL" id="CYKH01000021">
    <property type="protein sequence ID" value="CUI10884.1"/>
    <property type="molecule type" value="Genomic_DNA"/>
</dbReference>
<evidence type="ECO:0000256" key="2">
    <source>
        <dbReference type="ARBA" id="ARBA00022540"/>
    </source>
</evidence>
<dbReference type="InterPro" id="IPR003890">
    <property type="entry name" value="MIF4G-like_typ-3"/>
</dbReference>
<accession>A0A0S4KJH6</accession>
<keyword evidence="2" id="KW-0396">Initiation factor</keyword>
<dbReference type="OMA" id="TWTAIPE"/>
<dbReference type="AlphaFoldDB" id="A0A0S4KJH6"/>
<dbReference type="VEuPathDB" id="TriTrypDB:BSAL_49555"/>
<feature type="compositionally biased region" description="Polar residues" evidence="4">
    <location>
        <begin position="322"/>
        <end position="331"/>
    </location>
</feature>
<organism evidence="6 7">
    <name type="scientific">Bodo saltans</name>
    <name type="common">Flagellated protozoan</name>
    <dbReference type="NCBI Taxonomy" id="75058"/>
    <lineage>
        <taxon>Eukaryota</taxon>
        <taxon>Discoba</taxon>
        <taxon>Euglenozoa</taxon>
        <taxon>Kinetoplastea</taxon>
        <taxon>Metakinetoplastina</taxon>
        <taxon>Eubodonida</taxon>
        <taxon>Bodonidae</taxon>
        <taxon>Bodo</taxon>
    </lineage>
</organism>
<evidence type="ECO:0000313" key="7">
    <source>
        <dbReference type="Proteomes" id="UP000051952"/>
    </source>
</evidence>
<dbReference type="Gene3D" id="1.25.40.180">
    <property type="match status" value="1"/>
</dbReference>
<dbReference type="InterPro" id="IPR016024">
    <property type="entry name" value="ARM-type_fold"/>
</dbReference>
<dbReference type="OrthoDB" id="514777at2759"/>
<gene>
    <name evidence="6" type="ORF">BSAL_49555</name>
</gene>
<evidence type="ECO:0000256" key="4">
    <source>
        <dbReference type="SAM" id="MobiDB-lite"/>
    </source>
</evidence>
<dbReference type="SUPFAM" id="SSF48371">
    <property type="entry name" value="ARM repeat"/>
    <property type="match status" value="1"/>
</dbReference>
<name>A0A0S4KJH6_BODSA</name>
<evidence type="ECO:0000259" key="5">
    <source>
        <dbReference type="SMART" id="SM00543"/>
    </source>
</evidence>
<dbReference type="GO" id="GO:0003729">
    <property type="term" value="F:mRNA binding"/>
    <property type="evidence" value="ECO:0007669"/>
    <property type="project" value="TreeGrafter"/>
</dbReference>
<feature type="compositionally biased region" description="Pro residues" evidence="4">
    <location>
        <begin position="303"/>
        <end position="312"/>
    </location>
</feature>
<feature type="domain" description="MIF4G" evidence="5">
    <location>
        <begin position="75"/>
        <end position="289"/>
    </location>
</feature>
<dbReference type="PANTHER" id="PTHR23253">
    <property type="entry name" value="EUKARYOTIC TRANSLATION INITIATION FACTOR 4 GAMMA"/>
    <property type="match status" value="1"/>
</dbReference>
<dbReference type="PANTHER" id="PTHR23253:SF9">
    <property type="entry name" value="EUKARYOTIC TRANSLATION INITIATION FACTOR 4 GAMMA 2"/>
    <property type="match status" value="1"/>
</dbReference>
<dbReference type="Proteomes" id="UP000051952">
    <property type="component" value="Unassembled WGS sequence"/>
</dbReference>
<reference evidence="7" key="1">
    <citation type="submission" date="2015-09" db="EMBL/GenBank/DDBJ databases">
        <authorList>
            <consortium name="Pathogen Informatics"/>
        </authorList>
    </citation>
    <scope>NUCLEOTIDE SEQUENCE [LARGE SCALE GENOMIC DNA]</scope>
    <source>
        <strain evidence="7">Lake Konstanz</strain>
    </source>
</reference>
<dbReference type="GO" id="GO:0003743">
    <property type="term" value="F:translation initiation factor activity"/>
    <property type="evidence" value="ECO:0007669"/>
    <property type="project" value="UniProtKB-KW"/>
</dbReference>
<sequence>MLFAARKKNTTVISIDEMLSFRNTFKNKPAPDFDFSTILKDARASKVVIPAALPTTENGYKVVDAAKLEKGEKTVRVIQSTLNKLTEKNYRELADKVLELEMLDDKVIDEVVSRIYDKALDEPAFSPWYAQLCFDISKYAFDCQTKKIPSSIEGESLRRAVVFRAQATFDSMAHTECQDDAELHKLRKRKLANIKFVGELFVRKLLKKTIMMAIVQEIFRTGDLEPQPPSQIDAEVGLEFLNVVGKELEAQNVSLQRVWEVINIHMASGAFGKRLTFLYQNLLELQASGWIRKEEPAVSESTAPPPPPPPPAQLGGKHSAMMTPSASSNNLDKAAVSAESKMVALALPPDSFDDKHSRKVISAIRDTLLDGKWENTHSEFSTVLPNEPQHASRAACFFGIMTQICTSTKDIDRKDLTAGLANSYWDPVEVCRGVAWALTSAIVNRTVEDCPKFYSRFVEALAGPLALTHINILAAVKDVFARTANYLDALYGPYEGFSQWDLEFVEIWEDYVKHCVALGKDIPPIGDVLASLGSVRQTPFMQGILADFVQAMISTNLCTKAEIDEWQRQHATNNKMKELVQQLNAMILF</sequence>
<dbReference type="Pfam" id="PF02854">
    <property type="entry name" value="MIF4G"/>
    <property type="match status" value="1"/>
</dbReference>
<dbReference type="SMART" id="SM00543">
    <property type="entry name" value="MIF4G"/>
    <property type="match status" value="1"/>
</dbReference>
<dbReference type="GO" id="GO:0016281">
    <property type="term" value="C:eukaryotic translation initiation factor 4F complex"/>
    <property type="evidence" value="ECO:0007669"/>
    <property type="project" value="TreeGrafter"/>
</dbReference>
<keyword evidence="3" id="KW-0648">Protein biosynthesis</keyword>
<protein>
    <recommendedName>
        <fullName evidence="5">MIF4G domain-containing protein</fullName>
    </recommendedName>
</protein>
<keyword evidence="7" id="KW-1185">Reference proteome</keyword>
<proteinExistence type="inferred from homology"/>
<evidence type="ECO:0000313" key="6">
    <source>
        <dbReference type="EMBL" id="CUI10884.1"/>
    </source>
</evidence>
<evidence type="ECO:0000256" key="1">
    <source>
        <dbReference type="ARBA" id="ARBA00005775"/>
    </source>
</evidence>
<evidence type="ECO:0000256" key="3">
    <source>
        <dbReference type="ARBA" id="ARBA00022917"/>
    </source>
</evidence>
<feature type="region of interest" description="Disordered" evidence="4">
    <location>
        <begin position="295"/>
        <end position="333"/>
    </location>
</feature>